<comment type="caution">
    <text evidence="1">The sequence shown here is derived from an EMBL/GenBank/DDBJ whole genome shotgun (WGS) entry which is preliminary data.</text>
</comment>
<reference evidence="1 2" key="1">
    <citation type="submission" date="2024-07" db="EMBL/GenBank/DDBJ databases">
        <authorList>
            <person name="Akdeniz Z."/>
        </authorList>
    </citation>
    <scope>NUCLEOTIDE SEQUENCE [LARGE SCALE GENOMIC DNA]</scope>
</reference>
<gene>
    <name evidence="1" type="ORF">HINF_LOCUS974</name>
</gene>
<dbReference type="Proteomes" id="UP001642409">
    <property type="component" value="Unassembled WGS sequence"/>
</dbReference>
<keyword evidence="2" id="KW-1185">Reference proteome</keyword>
<dbReference type="EMBL" id="CAXDID020000002">
    <property type="protein sequence ID" value="CAL5971034.1"/>
    <property type="molecule type" value="Genomic_DNA"/>
</dbReference>
<name>A0ABP1GN61_9EUKA</name>
<organism evidence="1 2">
    <name type="scientific">Hexamita inflata</name>
    <dbReference type="NCBI Taxonomy" id="28002"/>
    <lineage>
        <taxon>Eukaryota</taxon>
        <taxon>Metamonada</taxon>
        <taxon>Diplomonadida</taxon>
        <taxon>Hexamitidae</taxon>
        <taxon>Hexamitinae</taxon>
        <taxon>Hexamita</taxon>
    </lineage>
</organism>
<sequence length="250" mass="28221">MTRHLSLQERSRCVPILNTDSSLYFGQREILIATSNFLVQRSFETDVDFSSDYFYLYSAVISNGEIYVHANNSLYQLQFPKLILVTEFKSTQFQPIFTFNNTLYGQTENSLYALTNNKFTPVRTISEGFYVSFCEKLVFVRPRTSVSTVKNDFSEEKITVLSRKSAFFAFGQGGVIVFSDASEKAFQIYDFVNQTIVESKNGALGYSKIKNVLVHGPTGISLAENVLSGIPHKLLEISALTNKKLLTEVN</sequence>
<evidence type="ECO:0000313" key="2">
    <source>
        <dbReference type="Proteomes" id="UP001642409"/>
    </source>
</evidence>
<accession>A0ABP1GN61</accession>
<protein>
    <submittedName>
        <fullName evidence="1">Uncharacterized protein</fullName>
    </submittedName>
</protein>
<proteinExistence type="predicted"/>
<evidence type="ECO:0000313" key="1">
    <source>
        <dbReference type="EMBL" id="CAL5971034.1"/>
    </source>
</evidence>